<sequence length="41" mass="4743">MGCDHLTTRGWIDTKYFAMLRDDLWISGLDKRQSIDGEGKI</sequence>
<reference evidence="1 2" key="1">
    <citation type="journal article" date="2015" name="Nature">
        <title>rRNA introns, odd ribosomes, and small enigmatic genomes across a large radiation of phyla.</title>
        <authorList>
            <person name="Brown C.T."/>
            <person name="Hug L.A."/>
            <person name="Thomas B.C."/>
            <person name="Sharon I."/>
            <person name="Castelle C.J."/>
            <person name="Singh A."/>
            <person name="Wilkins M.J."/>
            <person name="Williams K.H."/>
            <person name="Banfield J.F."/>
        </authorList>
    </citation>
    <scope>NUCLEOTIDE SEQUENCE [LARGE SCALE GENOMIC DNA]</scope>
</reference>
<dbReference type="Proteomes" id="UP000034445">
    <property type="component" value="Unassembled WGS sequence"/>
</dbReference>
<name>A0A0G1XIZ5_9BACT</name>
<dbReference type="AlphaFoldDB" id="A0A0G1XIZ5"/>
<dbReference type="EMBL" id="LCRF01000022">
    <property type="protein sequence ID" value="KKW31173.1"/>
    <property type="molecule type" value="Genomic_DNA"/>
</dbReference>
<gene>
    <name evidence="1" type="ORF">UY74_C0022G0029</name>
</gene>
<evidence type="ECO:0000313" key="1">
    <source>
        <dbReference type="EMBL" id="KKW31173.1"/>
    </source>
</evidence>
<accession>A0A0G1XIZ5</accession>
<evidence type="ECO:0000313" key="2">
    <source>
        <dbReference type="Proteomes" id="UP000034445"/>
    </source>
</evidence>
<organism evidence="1 2">
    <name type="scientific">Candidatus Kaiserbacteria bacterium GW2011_GWC2_52_8b</name>
    <dbReference type="NCBI Taxonomy" id="1618676"/>
    <lineage>
        <taxon>Bacteria</taxon>
        <taxon>Candidatus Kaiseribacteriota</taxon>
    </lineage>
</organism>
<comment type="caution">
    <text evidence="1">The sequence shown here is derived from an EMBL/GenBank/DDBJ whole genome shotgun (WGS) entry which is preliminary data.</text>
</comment>
<protein>
    <submittedName>
        <fullName evidence="1">Uncharacterized protein</fullName>
    </submittedName>
</protein>
<proteinExistence type="predicted"/>